<dbReference type="UniPathway" id="UPA00143"/>
<evidence type="ECO:0000256" key="2">
    <source>
        <dbReference type="ARBA" id="ARBA00005949"/>
    </source>
</evidence>
<dbReference type="InterPro" id="IPR051573">
    <property type="entry name" value="Ankyrin-SOCS_box_domain"/>
</dbReference>
<evidence type="ECO:0000313" key="8">
    <source>
        <dbReference type="Proteomes" id="UP000228934"/>
    </source>
</evidence>
<feature type="repeat" description="ANK" evidence="5">
    <location>
        <begin position="158"/>
        <end position="186"/>
    </location>
</feature>
<reference evidence="8" key="1">
    <citation type="journal article" date="2017" name="Nat. Commun.">
        <title>The North American bullfrog draft genome provides insight into hormonal regulation of long noncoding RNA.</title>
        <authorList>
            <person name="Hammond S.A."/>
            <person name="Warren R.L."/>
            <person name="Vandervalk B.P."/>
            <person name="Kucuk E."/>
            <person name="Khan H."/>
            <person name="Gibb E.A."/>
            <person name="Pandoh P."/>
            <person name="Kirk H."/>
            <person name="Zhao Y."/>
            <person name="Jones M."/>
            <person name="Mungall A.J."/>
            <person name="Coope R."/>
            <person name="Pleasance S."/>
            <person name="Moore R.A."/>
            <person name="Holt R.A."/>
            <person name="Round J.M."/>
            <person name="Ohora S."/>
            <person name="Walle B.V."/>
            <person name="Veldhoen N."/>
            <person name="Helbing C.C."/>
            <person name="Birol I."/>
        </authorList>
    </citation>
    <scope>NUCLEOTIDE SEQUENCE [LARGE SCALE GENOMIC DNA]</scope>
</reference>
<dbReference type="GO" id="GO:0045732">
    <property type="term" value="P:positive regulation of protein catabolic process"/>
    <property type="evidence" value="ECO:0007669"/>
    <property type="project" value="TreeGrafter"/>
</dbReference>
<evidence type="ECO:0000256" key="5">
    <source>
        <dbReference type="PROSITE-ProRule" id="PRU00023"/>
    </source>
</evidence>
<comment type="pathway">
    <text evidence="1">Protein modification; protein ubiquitination.</text>
</comment>
<organism evidence="7 8">
    <name type="scientific">Aquarana catesbeiana</name>
    <name type="common">American bullfrog</name>
    <name type="synonym">Rana catesbeiana</name>
    <dbReference type="NCBI Taxonomy" id="8400"/>
    <lineage>
        <taxon>Eukaryota</taxon>
        <taxon>Metazoa</taxon>
        <taxon>Chordata</taxon>
        <taxon>Craniata</taxon>
        <taxon>Vertebrata</taxon>
        <taxon>Euteleostomi</taxon>
        <taxon>Amphibia</taxon>
        <taxon>Batrachia</taxon>
        <taxon>Anura</taxon>
        <taxon>Neobatrachia</taxon>
        <taxon>Ranoidea</taxon>
        <taxon>Ranidae</taxon>
        <taxon>Aquarana</taxon>
    </lineage>
</organism>
<dbReference type="PANTHER" id="PTHR24136">
    <property type="entry name" value="SOWAH (DROSOPHILA) HOMOLOG"/>
    <property type="match status" value="1"/>
</dbReference>
<dbReference type="SMART" id="SM00969">
    <property type="entry name" value="SOCS_box"/>
    <property type="match status" value="1"/>
</dbReference>
<dbReference type="AlphaFoldDB" id="A0A2G9NX39"/>
<dbReference type="InterPro" id="IPR036036">
    <property type="entry name" value="SOCS_box-like_dom_sf"/>
</dbReference>
<evidence type="ECO:0000313" key="7">
    <source>
        <dbReference type="EMBL" id="PIN95614.1"/>
    </source>
</evidence>
<dbReference type="SUPFAM" id="SSF158235">
    <property type="entry name" value="SOCS box-like"/>
    <property type="match status" value="1"/>
</dbReference>
<dbReference type="GO" id="GO:0016567">
    <property type="term" value="P:protein ubiquitination"/>
    <property type="evidence" value="ECO:0007669"/>
    <property type="project" value="UniProtKB-UniPathway"/>
</dbReference>
<dbReference type="PROSITE" id="PS50297">
    <property type="entry name" value="ANK_REP_REGION"/>
    <property type="match status" value="4"/>
</dbReference>
<evidence type="ECO:0000259" key="6">
    <source>
        <dbReference type="PROSITE" id="PS50225"/>
    </source>
</evidence>
<feature type="repeat" description="ANK" evidence="5">
    <location>
        <begin position="83"/>
        <end position="109"/>
    </location>
</feature>
<feature type="repeat" description="ANK" evidence="5">
    <location>
        <begin position="116"/>
        <end position="148"/>
    </location>
</feature>
<dbReference type="InterPro" id="IPR036770">
    <property type="entry name" value="Ankyrin_rpt-contain_sf"/>
</dbReference>
<evidence type="ECO:0000256" key="4">
    <source>
        <dbReference type="ARBA" id="ARBA00023043"/>
    </source>
</evidence>
<dbReference type="CDD" id="cd03587">
    <property type="entry name" value="SOCS"/>
    <property type="match status" value="1"/>
</dbReference>
<keyword evidence="3" id="KW-0677">Repeat</keyword>
<dbReference type="PROSITE" id="PS50225">
    <property type="entry name" value="SOCS"/>
    <property type="match status" value="1"/>
</dbReference>
<gene>
    <name evidence="7" type="ORF">AB205_0100890</name>
</gene>
<dbReference type="InterPro" id="IPR002110">
    <property type="entry name" value="Ankyrin_rpt"/>
</dbReference>
<proteinExistence type="inferred from homology"/>
<dbReference type="SUPFAM" id="SSF48403">
    <property type="entry name" value="Ankyrin repeat"/>
    <property type="match status" value="1"/>
</dbReference>
<dbReference type="Gene3D" id="1.25.40.20">
    <property type="entry name" value="Ankyrin repeat-containing domain"/>
    <property type="match status" value="1"/>
</dbReference>
<dbReference type="PROSITE" id="PS50088">
    <property type="entry name" value="ANK_REPEAT"/>
    <property type="match status" value="4"/>
</dbReference>
<dbReference type="Pfam" id="PF12796">
    <property type="entry name" value="Ank_2"/>
    <property type="match status" value="2"/>
</dbReference>
<accession>A0A2G9NX39</accession>
<dbReference type="PANTHER" id="PTHR24136:SF15">
    <property type="entry name" value="ANK_REP_REGION DOMAIN-CONTAINING PROTEIN"/>
    <property type="match status" value="1"/>
</dbReference>
<evidence type="ECO:0000256" key="1">
    <source>
        <dbReference type="ARBA" id="ARBA00004906"/>
    </source>
</evidence>
<keyword evidence="4 5" id="KW-0040">ANK repeat</keyword>
<dbReference type="EMBL" id="KV923744">
    <property type="protein sequence ID" value="PIN95614.1"/>
    <property type="molecule type" value="Genomic_DNA"/>
</dbReference>
<dbReference type="Proteomes" id="UP000228934">
    <property type="component" value="Unassembled WGS sequence"/>
</dbReference>
<dbReference type="OrthoDB" id="539213at2759"/>
<keyword evidence="8" id="KW-1185">Reference proteome</keyword>
<evidence type="ECO:0000256" key="3">
    <source>
        <dbReference type="ARBA" id="ARBA00022737"/>
    </source>
</evidence>
<feature type="domain" description="SOCS box" evidence="6">
    <location>
        <begin position="246"/>
        <end position="296"/>
    </location>
</feature>
<dbReference type="InterPro" id="IPR001496">
    <property type="entry name" value="SOCS_box"/>
</dbReference>
<protein>
    <submittedName>
        <fullName evidence="7">Ankyrin repeat and SOCS box protein 12</fullName>
    </submittedName>
</protein>
<sequence length="296" mass="33123">MLRYRGLEDDHMESQELHLAVSMDNPELLSKLLFKERYKNYIDSRSGWGVPMTPLRLAASNGFVECLNILLANGSEVDCLDVKAQTPLFAAVSAGHYECVRALLKAGANPRGSIHNNSTPVLTAARDGNAKILEELLDYGAEANVRANLTNRATPNPSYSGPLYLAAVYGHLECFRSLLLHGADPNYNCPELQLIQNMKRPQSVLEICLKHRCEREFVKLLIDFGADLYLPNVHAMSLADSPSLKLIEREKGHPRSLMSQCRVTIRRLLKQMGKLHLIDQLEIPNSIVGYLQHHNS</sequence>
<dbReference type="GO" id="GO:0035556">
    <property type="term" value="P:intracellular signal transduction"/>
    <property type="evidence" value="ECO:0007669"/>
    <property type="project" value="InterPro"/>
</dbReference>
<name>A0A2G9NX39_AQUCT</name>
<feature type="repeat" description="ANK" evidence="5">
    <location>
        <begin position="50"/>
        <end position="82"/>
    </location>
</feature>
<comment type="similarity">
    <text evidence="2">Belongs to the ankyrin SOCS box (ASB) family.</text>
</comment>
<dbReference type="Pfam" id="PF07525">
    <property type="entry name" value="SOCS_box"/>
    <property type="match status" value="1"/>
</dbReference>
<dbReference type="Gene3D" id="1.10.750.20">
    <property type="entry name" value="SOCS box"/>
    <property type="match status" value="1"/>
</dbReference>
<dbReference type="SMART" id="SM00248">
    <property type="entry name" value="ANK"/>
    <property type="match status" value="6"/>
</dbReference>